<feature type="chain" id="PRO_5020665407" description="VPLPA-CTERM sorting domain-containing protein" evidence="1">
    <location>
        <begin position="34"/>
        <end position="305"/>
    </location>
</feature>
<reference evidence="2 3" key="1">
    <citation type="submission" date="2019-04" db="EMBL/GenBank/DDBJ databases">
        <title>Shimia ponticola sp. nov., isolated from seawater.</title>
        <authorList>
            <person name="Kim Y.-O."/>
            <person name="Yoon J.-H."/>
        </authorList>
    </citation>
    <scope>NUCLEOTIDE SEQUENCE [LARGE SCALE GENOMIC DNA]</scope>
    <source>
        <strain evidence="2 3">MYP11</strain>
    </source>
</reference>
<dbReference type="EMBL" id="SRKY01000004">
    <property type="protein sequence ID" value="THH35157.1"/>
    <property type="molecule type" value="Genomic_DNA"/>
</dbReference>
<accession>A0A4S4N9T9</accession>
<name>A0A4S4N9T9_9RHOB</name>
<keyword evidence="3" id="KW-1185">Reference proteome</keyword>
<evidence type="ECO:0000313" key="3">
    <source>
        <dbReference type="Proteomes" id="UP000306602"/>
    </source>
</evidence>
<proteinExistence type="predicted"/>
<evidence type="ECO:0008006" key="4">
    <source>
        <dbReference type="Google" id="ProtNLM"/>
    </source>
</evidence>
<keyword evidence="1" id="KW-0732">Signal</keyword>
<dbReference type="RefSeq" id="WP_136463891.1">
    <property type="nucleotide sequence ID" value="NZ_SRKY01000004.1"/>
</dbReference>
<evidence type="ECO:0000313" key="2">
    <source>
        <dbReference type="EMBL" id="THH35157.1"/>
    </source>
</evidence>
<feature type="signal peptide" evidence="1">
    <location>
        <begin position="1"/>
        <end position="33"/>
    </location>
</feature>
<gene>
    <name evidence="2" type="ORF">E4Z66_15140</name>
</gene>
<sequence>MFLRVTRNTLAECAGVAPLSIVALLATASTTLAAPLTFDTMVGTANGSSVLGPVAVADTLLFTDVATENGRTIDARVTTSIKGDTEFGSTFNSSSANGFGDAGFLADYHNAVGGPEADLGFLYYGNGIDSDVDGISILFEFFDGTGTMSGSFTEAFTLSSAEIAIYDVDGEGYQSEFFSASKSDGLSSYAVGTSPQALVASDLGDDVLFTGPGTNYSELDATGAALLTFENTDSFTLDFGSVQNSGPDQNAVFSAIDGDVSLFDADDFGAPIDVTPVPLPAAAWTLASALGALFSLRTLPRRRRG</sequence>
<comment type="caution">
    <text evidence="2">The sequence shown here is derived from an EMBL/GenBank/DDBJ whole genome shotgun (WGS) entry which is preliminary data.</text>
</comment>
<protein>
    <recommendedName>
        <fullName evidence="4">VPLPA-CTERM sorting domain-containing protein</fullName>
    </recommendedName>
</protein>
<organism evidence="2 3">
    <name type="scientific">Aliishimia ponticola</name>
    <dbReference type="NCBI Taxonomy" id="2499833"/>
    <lineage>
        <taxon>Bacteria</taxon>
        <taxon>Pseudomonadati</taxon>
        <taxon>Pseudomonadota</taxon>
        <taxon>Alphaproteobacteria</taxon>
        <taxon>Rhodobacterales</taxon>
        <taxon>Paracoccaceae</taxon>
        <taxon>Aliishimia</taxon>
    </lineage>
</organism>
<dbReference type="AlphaFoldDB" id="A0A4S4N9T9"/>
<evidence type="ECO:0000256" key="1">
    <source>
        <dbReference type="SAM" id="SignalP"/>
    </source>
</evidence>
<dbReference type="Proteomes" id="UP000306602">
    <property type="component" value="Unassembled WGS sequence"/>
</dbReference>
<dbReference type="OrthoDB" id="185324at2"/>